<sequence>MAYFSTALRGPDGLHEVLRDRDGLRLFAEKAAGGDQVAAGEITASGAATDFSRKVLVGWTRTTGCGRATSASLVMTGDRMELRVGREEGPAECFAPYRVTVVFEVAKERVPARPVFA</sequence>
<proteinExistence type="predicted"/>
<evidence type="ECO:0000313" key="2">
    <source>
        <dbReference type="Proteomes" id="UP000749040"/>
    </source>
</evidence>
<evidence type="ECO:0000313" key="1">
    <source>
        <dbReference type="EMBL" id="MBM9510440.1"/>
    </source>
</evidence>
<comment type="caution">
    <text evidence="1">The sequence shown here is derived from an EMBL/GenBank/DDBJ whole genome shotgun (WGS) entry which is preliminary data.</text>
</comment>
<dbReference type="Proteomes" id="UP000749040">
    <property type="component" value="Unassembled WGS sequence"/>
</dbReference>
<accession>A0ABS2U7F4</accession>
<dbReference type="RefSeq" id="WP_205364446.1">
    <property type="nucleotide sequence ID" value="NZ_JADKYB010000037.1"/>
</dbReference>
<name>A0ABS2U7F4_9ACTN</name>
<keyword evidence="2" id="KW-1185">Reference proteome</keyword>
<reference evidence="1 2" key="1">
    <citation type="submission" date="2021-01" db="EMBL/GenBank/DDBJ databases">
        <title>Streptomyces acididurans sp. nov., isolated from a peat swamp forest soil.</title>
        <authorList>
            <person name="Chantavorakit T."/>
            <person name="Duangmal K."/>
        </authorList>
    </citation>
    <scope>NUCLEOTIDE SEQUENCE [LARGE SCALE GENOMIC DNA]</scope>
    <source>
        <strain evidence="1 2">KK5PA1</strain>
    </source>
</reference>
<protein>
    <submittedName>
        <fullName evidence="1">Uncharacterized protein</fullName>
    </submittedName>
</protein>
<gene>
    <name evidence="1" type="ORF">ITX44_38945</name>
</gene>
<dbReference type="EMBL" id="JADKYB010000037">
    <property type="protein sequence ID" value="MBM9510440.1"/>
    <property type="molecule type" value="Genomic_DNA"/>
</dbReference>
<organism evidence="1 2">
    <name type="scientific">Actinacidiphila acididurans</name>
    <dbReference type="NCBI Taxonomy" id="2784346"/>
    <lineage>
        <taxon>Bacteria</taxon>
        <taxon>Bacillati</taxon>
        <taxon>Actinomycetota</taxon>
        <taxon>Actinomycetes</taxon>
        <taxon>Kitasatosporales</taxon>
        <taxon>Streptomycetaceae</taxon>
        <taxon>Actinacidiphila</taxon>
    </lineage>
</organism>